<evidence type="ECO:0000256" key="1">
    <source>
        <dbReference type="SAM" id="MobiDB-lite"/>
    </source>
</evidence>
<dbReference type="AlphaFoldDB" id="A0A1I6GZS8"/>
<dbReference type="Proteomes" id="UP000198644">
    <property type="component" value="Unassembled WGS sequence"/>
</dbReference>
<dbReference type="Pfam" id="PF00112">
    <property type="entry name" value="Peptidase_C1"/>
    <property type="match status" value="1"/>
</dbReference>
<accession>A0A1I6GZS8</accession>
<dbReference type="InterPro" id="IPR000668">
    <property type="entry name" value="Peptidase_C1A_C"/>
</dbReference>
<dbReference type="Gene3D" id="3.90.70.10">
    <property type="entry name" value="Cysteine proteinases"/>
    <property type="match status" value="1"/>
</dbReference>
<feature type="compositionally biased region" description="Basic and acidic residues" evidence="1">
    <location>
        <begin position="568"/>
        <end position="584"/>
    </location>
</feature>
<dbReference type="RefSeq" id="WP_092008843.1">
    <property type="nucleotide sequence ID" value="NZ_FOYW01000001.1"/>
</dbReference>
<keyword evidence="4" id="KW-1185">Reference proteome</keyword>
<name>A0A1I6GZS8_9GAMM</name>
<dbReference type="EMBL" id="FOYW01000001">
    <property type="protein sequence ID" value="SFR47670.1"/>
    <property type="molecule type" value="Genomic_DNA"/>
</dbReference>
<dbReference type="GO" id="GO:0008234">
    <property type="term" value="F:cysteine-type peptidase activity"/>
    <property type="evidence" value="ECO:0007669"/>
    <property type="project" value="InterPro"/>
</dbReference>
<dbReference type="CDD" id="cd02619">
    <property type="entry name" value="Peptidase_C1"/>
    <property type="match status" value="1"/>
</dbReference>
<dbReference type="STRING" id="650891.SAMN05216203_0644"/>
<evidence type="ECO:0000259" key="2">
    <source>
        <dbReference type="Pfam" id="PF00112"/>
    </source>
</evidence>
<feature type="domain" description="Peptidase C1A papain C-terminal" evidence="2">
    <location>
        <begin position="43"/>
        <end position="225"/>
    </location>
</feature>
<feature type="region of interest" description="Disordered" evidence="1">
    <location>
        <begin position="562"/>
        <end position="584"/>
    </location>
</feature>
<protein>
    <submittedName>
        <fullName evidence="3">Papain family cysteine protease</fullName>
    </submittedName>
</protein>
<reference evidence="3 4" key="1">
    <citation type="submission" date="2016-10" db="EMBL/GenBank/DDBJ databases">
        <authorList>
            <person name="de Groot N.N."/>
        </authorList>
    </citation>
    <scope>NUCLEOTIDE SEQUENCE [LARGE SCALE GENOMIC DNA]</scope>
    <source>
        <strain evidence="3 4">CGMCC 1.9167</strain>
    </source>
</reference>
<dbReference type="SUPFAM" id="SSF54001">
    <property type="entry name" value="Cysteine proteinases"/>
    <property type="match status" value="1"/>
</dbReference>
<keyword evidence="3" id="KW-0645">Protease</keyword>
<gene>
    <name evidence="3" type="ORF">SAMN05216203_0644</name>
</gene>
<proteinExistence type="predicted"/>
<dbReference type="OrthoDB" id="1491023at2"/>
<keyword evidence="3" id="KW-0378">Hydrolase</keyword>
<organism evidence="3 4">
    <name type="scientific">Marinobacter daqiaonensis</name>
    <dbReference type="NCBI Taxonomy" id="650891"/>
    <lineage>
        <taxon>Bacteria</taxon>
        <taxon>Pseudomonadati</taxon>
        <taxon>Pseudomonadota</taxon>
        <taxon>Gammaproteobacteria</taxon>
        <taxon>Pseudomonadales</taxon>
        <taxon>Marinobacteraceae</taxon>
        <taxon>Marinobacter</taxon>
    </lineage>
</organism>
<dbReference type="InterPro" id="IPR029058">
    <property type="entry name" value="AB_hydrolase_fold"/>
</dbReference>
<evidence type="ECO:0000313" key="4">
    <source>
        <dbReference type="Proteomes" id="UP000198644"/>
    </source>
</evidence>
<evidence type="ECO:0000313" key="3">
    <source>
        <dbReference type="EMBL" id="SFR47670.1"/>
    </source>
</evidence>
<sequence>MSNHPPKASLNVIPDAPDLRDRYYQPSLSPLRDELPPPQDLYILDQGNEGACTGFGLAATINLLYRFQNKSLKVSPWMLYTMARLYDEWPGEDYEGSSCRGAIKGWQNSGVCLEDVAPYEPEQGGFVITPEISANAKNQTIGAYYRLRPDITDFHAAINEAGVIYASAKVHKGWYVTTSDADGESYIPPGDAVVGGHAFAIVGYNRKGFWIQNSWGEEGWGDRGLALWLYSDWAKHVMDAWVVQMALPTPDIFSGGSLPNRNSVANRPEFFRTVARHEIEHHFVHIDDGSYHPSGRYWSNGNHMAVIQQELESREFDHLLIYAHGGLNSTKASAKRIKAMKNTFLDNGIYPFHIMYDTGLLEELKDVVLGKRDAAEKIAGVITDWIDRRIENLTRRPGRALWREMKYGAETPFDTADSDGSDILRRILGAAFGLDREIKIHIVGHSTGAILHAYLLTRALELFPELTISTCSLLAPAATNELFDAHYREPLSDKRIKDMCIYNLTEQQELDDHVAGVYRKSLLYLVSRAFEDKPITPLLGMQKYNKALDTEGLPVDFVYSKHSKRPRSSSDSHGGFDNDPHTMNDVLKRVLGKKPRAEFTKENLSY</sequence>
<dbReference type="GO" id="GO:0006508">
    <property type="term" value="P:proteolysis"/>
    <property type="evidence" value="ECO:0007669"/>
    <property type="project" value="UniProtKB-KW"/>
</dbReference>
<dbReference type="InterPro" id="IPR038765">
    <property type="entry name" value="Papain-like_cys_pep_sf"/>
</dbReference>
<dbReference type="SUPFAM" id="SSF53474">
    <property type="entry name" value="alpha/beta-Hydrolases"/>
    <property type="match status" value="1"/>
</dbReference>